<dbReference type="PANTHER" id="PTHR38590:SF1">
    <property type="entry name" value="BLL0828 PROTEIN"/>
    <property type="match status" value="1"/>
</dbReference>
<dbReference type="eggNOG" id="COG2852">
    <property type="taxonomic scope" value="Bacteria"/>
</dbReference>
<dbReference type="Pfam" id="PF04480">
    <property type="entry name" value="DUF559"/>
    <property type="match status" value="1"/>
</dbReference>
<dbReference type="InterPro" id="IPR007569">
    <property type="entry name" value="DUF559"/>
</dbReference>
<feature type="domain" description="DUF559" evidence="1">
    <location>
        <begin position="2"/>
        <end position="73"/>
    </location>
</feature>
<reference evidence="3" key="1">
    <citation type="submission" date="2011-03" db="EMBL/GenBank/DDBJ databases">
        <title>Draft genome sequence of Brevundimonas diminuta.</title>
        <authorList>
            <person name="Brown P.J.B."/>
            <person name="Buechlein A."/>
            <person name="Hemmerich C."/>
            <person name="Brun Y.V."/>
        </authorList>
    </citation>
    <scope>NUCLEOTIDE SEQUENCE [LARGE SCALE GENOMIC DNA]</scope>
    <source>
        <strain evidence="3">C19</strain>
    </source>
</reference>
<dbReference type="InterPro" id="IPR047216">
    <property type="entry name" value="Endonuclease_DUF559_bact"/>
</dbReference>
<evidence type="ECO:0000313" key="3">
    <source>
        <dbReference type="Proteomes" id="UP000006512"/>
    </source>
</evidence>
<dbReference type="AlphaFoldDB" id="F4QJ40"/>
<organism evidence="2 3">
    <name type="scientific">Asticcacaulis biprosthecium C19</name>
    <dbReference type="NCBI Taxonomy" id="715226"/>
    <lineage>
        <taxon>Bacteria</taxon>
        <taxon>Pseudomonadati</taxon>
        <taxon>Pseudomonadota</taxon>
        <taxon>Alphaproteobacteria</taxon>
        <taxon>Caulobacterales</taxon>
        <taxon>Caulobacteraceae</taxon>
        <taxon>Asticcacaulis</taxon>
    </lineage>
</organism>
<sequence length="85" mass="9842">MFRRQHPIGPYILDFYCAKARLCVEVDGEVHEYHDKMRRDEIRDAWLMERGIHVHRIGSADLLADPDEAAASVILLARQRTAKPT</sequence>
<dbReference type="PANTHER" id="PTHR38590">
    <property type="entry name" value="BLL0828 PROTEIN"/>
    <property type="match status" value="1"/>
</dbReference>
<evidence type="ECO:0000259" key="1">
    <source>
        <dbReference type="Pfam" id="PF04480"/>
    </source>
</evidence>
<accession>F4QJ40</accession>
<name>F4QJ40_9CAUL</name>
<evidence type="ECO:0000313" key="2">
    <source>
        <dbReference type="EMBL" id="EGF91871.1"/>
    </source>
</evidence>
<dbReference type="STRING" id="715226.ABI_03030"/>
<gene>
    <name evidence="2" type="ORF">ABI_03030</name>
</gene>
<dbReference type="SUPFAM" id="SSF52980">
    <property type="entry name" value="Restriction endonuclease-like"/>
    <property type="match status" value="1"/>
</dbReference>
<dbReference type="Gene3D" id="3.40.960.10">
    <property type="entry name" value="VSR Endonuclease"/>
    <property type="match status" value="1"/>
</dbReference>
<protein>
    <recommendedName>
        <fullName evidence="1">DUF559 domain-containing protein</fullName>
    </recommendedName>
</protein>
<dbReference type="EMBL" id="GL883077">
    <property type="protein sequence ID" value="EGF91871.1"/>
    <property type="molecule type" value="Genomic_DNA"/>
</dbReference>
<proteinExistence type="predicted"/>
<dbReference type="HOGENOM" id="CLU_107928_2_2_5"/>
<keyword evidence="3" id="KW-1185">Reference proteome</keyword>
<dbReference type="Proteomes" id="UP000006512">
    <property type="component" value="Unassembled WGS sequence"/>
</dbReference>
<dbReference type="InterPro" id="IPR011335">
    <property type="entry name" value="Restrct_endonuc-II-like"/>
</dbReference>